<keyword evidence="1" id="KW-0732">Signal</keyword>
<evidence type="ECO:0000256" key="1">
    <source>
        <dbReference type="SAM" id="SignalP"/>
    </source>
</evidence>
<accession>A0A7D7LSJ5</accession>
<proteinExistence type="predicted"/>
<dbReference type="Proteomes" id="UP000515349">
    <property type="component" value="Chromosome"/>
</dbReference>
<feature type="chain" id="PRO_5044656230" evidence="1">
    <location>
        <begin position="23"/>
        <end position="256"/>
    </location>
</feature>
<evidence type="ECO:0000313" key="4">
    <source>
        <dbReference type="Proteomes" id="UP000515349"/>
    </source>
</evidence>
<evidence type="ECO:0000313" key="3">
    <source>
        <dbReference type="EMBL" id="QMS97875.1"/>
    </source>
</evidence>
<dbReference type="EMBL" id="CP059472">
    <property type="protein sequence ID" value="QMS97875.1"/>
    <property type="molecule type" value="Genomic_DNA"/>
</dbReference>
<reference evidence="2" key="3">
    <citation type="submission" date="2020-07" db="EMBL/GenBank/DDBJ databases">
        <authorList>
            <person name="Yang C."/>
        </authorList>
    </citation>
    <scope>NUCLEOTIDE SEQUENCE</scope>
    <source>
        <strain evidence="2">Cx-624</strain>
    </source>
</reference>
<evidence type="ECO:0000313" key="5">
    <source>
        <dbReference type="Proteomes" id="UP000539710"/>
    </source>
</evidence>
<protein>
    <submittedName>
        <fullName evidence="3">DUF3575 domain-containing protein</fullName>
    </submittedName>
</protein>
<dbReference type="KEGG" id="cbau:H1R16_09125"/>
<dbReference type="EMBL" id="JACEUX010000002">
    <property type="protein sequence ID" value="MBA5246777.1"/>
    <property type="molecule type" value="Genomic_DNA"/>
</dbReference>
<dbReference type="Proteomes" id="UP000539710">
    <property type="component" value="Unassembled WGS sequence"/>
</dbReference>
<sequence length="256" mass="28544">MKLNTFSFMAVLCCSFAFSQNADSVSVTKLRPDIPNIIKTNVTAFAFRNLNLSYERVISKTTSLAATVSVIPSGKVPYVKLFLQGDDIGDVEGMVMNYNSITLEPRFYLGKGGYGQGFYLAPYYRYSHAEFSDYRYEFETIEQGVTEKHYVQLEGNVNGNSIGVMIGKQWFLGQEQNWVLDFNILGGHYGISKGELIASSSTRLTPERQRELQEELDNLDVPLVKIEATATETGATAKVSGPWAGLRFGLALGYRF</sequence>
<reference evidence="5" key="2">
    <citation type="submission" date="2020-07" db="EMBL/GenBank/DDBJ databases">
        <title>Flavobacterium sp. xlx-214.</title>
        <authorList>
            <person name="Yang C."/>
        </authorList>
    </citation>
    <scope>NUCLEOTIDE SEQUENCE [LARGE SCALE GENOMIC DNA]</scope>
    <source>
        <strain evidence="5">CX-624</strain>
    </source>
</reference>
<organism evidence="3 4">
    <name type="scientific">Marnyiella aurantia</name>
    <dbReference type="NCBI Taxonomy" id="2758037"/>
    <lineage>
        <taxon>Bacteria</taxon>
        <taxon>Pseudomonadati</taxon>
        <taxon>Bacteroidota</taxon>
        <taxon>Flavobacteriia</taxon>
        <taxon>Flavobacteriales</taxon>
        <taxon>Weeksellaceae</taxon>
        <taxon>Marnyiella</taxon>
    </lineage>
</organism>
<evidence type="ECO:0000313" key="2">
    <source>
        <dbReference type="EMBL" id="MBA5246777.1"/>
    </source>
</evidence>
<reference evidence="3 4" key="1">
    <citation type="submission" date="2020-07" db="EMBL/GenBank/DDBJ databases">
        <title>Chryseobacterium sp.cx-624.</title>
        <authorList>
            <person name="Yang C."/>
        </authorList>
    </citation>
    <scope>NUCLEOTIDE SEQUENCE [LARGE SCALE GENOMIC DNA]</scope>
    <source>
        <strain evidence="3">Cx-624</strain>
        <strain evidence="4">cx-624</strain>
    </source>
</reference>
<feature type="signal peptide" evidence="1">
    <location>
        <begin position="1"/>
        <end position="22"/>
    </location>
</feature>
<gene>
    <name evidence="3" type="ORF">H1R16_09125</name>
    <name evidence="2" type="ORF">H2507_06315</name>
</gene>
<dbReference type="RefSeq" id="WP_181886897.1">
    <property type="nucleotide sequence ID" value="NZ_CP059472.1"/>
</dbReference>
<keyword evidence="5" id="KW-1185">Reference proteome</keyword>
<dbReference type="AlphaFoldDB" id="A0A7D7LSJ5"/>
<name>A0A7D7LSJ5_9FLAO</name>